<evidence type="ECO:0000313" key="1">
    <source>
        <dbReference type="EMBL" id="CAD9232751.1"/>
    </source>
</evidence>
<dbReference type="AlphaFoldDB" id="A0A7S1TCQ2"/>
<organism evidence="1">
    <name type="scientific">Compsopogon caeruleus</name>
    <dbReference type="NCBI Taxonomy" id="31354"/>
    <lineage>
        <taxon>Eukaryota</taxon>
        <taxon>Rhodophyta</taxon>
        <taxon>Compsopogonophyceae</taxon>
        <taxon>Compsopogonales</taxon>
        <taxon>Compsopogonaceae</taxon>
        <taxon>Compsopogon</taxon>
    </lineage>
</organism>
<protein>
    <submittedName>
        <fullName evidence="1">Uncharacterized protein</fullName>
    </submittedName>
</protein>
<proteinExistence type="predicted"/>
<dbReference type="EMBL" id="HBGH01008832">
    <property type="protein sequence ID" value="CAD9232751.1"/>
    <property type="molecule type" value="Transcribed_RNA"/>
</dbReference>
<sequence length="263" mass="29787">MRKGLSQRGIAFTRSTKGGVNIREEQPMAWGGKLAFGSSGLLKIPASGPRSLRNAAWNCRQVTSQVWRPTMDDVERISRGLSARQRGTGSRATPHRLNAEERRAFEIARNVKHFLEVRGTGYRRERKGSPLQNTWRLWCDARSMPAIVLEKDSSGTDSVHIDLATLRGEFDLEFLFDLFKSVAEPFSTCGVPQTLQFMDRTGTESQDLWKSSATHELPPLEIEFKCTSREEAKKLARTLSLSWTEYSRRPPNTTQTHREDDGC</sequence>
<reference evidence="1" key="1">
    <citation type="submission" date="2021-01" db="EMBL/GenBank/DDBJ databases">
        <authorList>
            <person name="Corre E."/>
            <person name="Pelletier E."/>
            <person name="Niang G."/>
            <person name="Scheremetjew M."/>
            <person name="Finn R."/>
            <person name="Kale V."/>
            <person name="Holt S."/>
            <person name="Cochrane G."/>
            <person name="Meng A."/>
            <person name="Brown T."/>
            <person name="Cohen L."/>
        </authorList>
    </citation>
    <scope>NUCLEOTIDE SEQUENCE</scope>
    <source>
        <strain evidence="1">SAG 36.94</strain>
    </source>
</reference>
<gene>
    <name evidence="1" type="ORF">CCAE0312_LOCUS4836</name>
</gene>
<name>A0A7S1TCQ2_9RHOD</name>
<accession>A0A7S1TCQ2</accession>